<name>A0A7H8R286_TALRU</name>
<dbReference type="PANTHER" id="PTHR33048:SF129">
    <property type="entry name" value="INTEGRAL MEMBRANE PROTEIN-RELATED"/>
    <property type="match status" value="1"/>
</dbReference>
<evidence type="ECO:0000256" key="6">
    <source>
        <dbReference type="SAM" id="MobiDB-lite"/>
    </source>
</evidence>
<sequence>MDFLQIVASWPTPNYDHPVSRGDGMVIASAVFGAVGTIATALRLYTRGWITRTLGADDVLIFFAWVWSVAMYICLSIASRSYGFNIHIWDLPFDKMPTANIYSLIFQVTFALASSLTKLSLLWFCRRIIGDGRKISWGFHDTAIVFVMSLIVVFASIYIILLLVQCRPLKALFDILPKYPHTCSINSHELTYAASIANTITDLLTTMIPVTLVGTLHLPYRQRIAIMTIFLLGVFVNVAGALRTYYVHRSMVVTNLDRSWTGWPTCISAIVEIGLGLIVTSVPALRPFLNRFIPSFLESTRRKYFFNNKYLTPNTSERSRSRKSSSGRRSRSIFHLSTIDKSWNKSWHKDTNFTSNITSNDIELLEPEPVYAGSRGINVTKTVRQDSTHRTSWPKSPFSSRSQLGREGVGLKKSSDRLNVVDDEEKLTRFYESDASGNGR</sequence>
<dbReference type="KEGG" id="trg:TRUGW13939_06873"/>
<keyword evidence="2 7" id="KW-0812">Transmembrane</keyword>
<feature type="domain" description="Rhodopsin" evidence="8">
    <location>
        <begin position="42"/>
        <end position="291"/>
    </location>
</feature>
<dbReference type="OrthoDB" id="4525788at2759"/>
<evidence type="ECO:0000256" key="4">
    <source>
        <dbReference type="ARBA" id="ARBA00023136"/>
    </source>
</evidence>
<evidence type="ECO:0000256" key="5">
    <source>
        <dbReference type="ARBA" id="ARBA00038359"/>
    </source>
</evidence>
<reference evidence="10" key="1">
    <citation type="submission" date="2020-06" db="EMBL/GenBank/DDBJ databases">
        <title>A chromosome-scale genome assembly of Talaromyces rugulosus W13939.</title>
        <authorList>
            <person name="Wang B."/>
            <person name="Guo L."/>
            <person name="Ye K."/>
            <person name="Wang L."/>
        </authorList>
    </citation>
    <scope>NUCLEOTIDE SEQUENCE [LARGE SCALE GENOMIC DNA]</scope>
    <source>
        <strain evidence="10">W13939</strain>
    </source>
</reference>
<dbReference type="RefSeq" id="XP_035345908.1">
    <property type="nucleotide sequence ID" value="XM_035490015.1"/>
</dbReference>
<evidence type="ECO:0000256" key="2">
    <source>
        <dbReference type="ARBA" id="ARBA00022692"/>
    </source>
</evidence>
<feature type="transmembrane region" description="Helical" evidence="7">
    <location>
        <begin position="224"/>
        <end position="242"/>
    </location>
</feature>
<keyword evidence="4 7" id="KW-0472">Membrane</keyword>
<dbReference type="PANTHER" id="PTHR33048">
    <property type="entry name" value="PTH11-LIKE INTEGRAL MEMBRANE PROTEIN (AFU_ORTHOLOGUE AFUA_5G11245)"/>
    <property type="match status" value="1"/>
</dbReference>
<accession>A0A7H8R286</accession>
<comment type="subcellular location">
    <subcellularLocation>
        <location evidence="1">Membrane</location>
        <topology evidence="1">Multi-pass membrane protein</topology>
    </subcellularLocation>
</comment>
<feature type="transmembrane region" description="Helical" evidence="7">
    <location>
        <begin position="99"/>
        <end position="124"/>
    </location>
</feature>
<proteinExistence type="inferred from homology"/>
<keyword evidence="3 7" id="KW-1133">Transmembrane helix</keyword>
<comment type="similarity">
    <text evidence="5">Belongs to the SAT4 family.</text>
</comment>
<feature type="transmembrane region" description="Helical" evidence="7">
    <location>
        <begin position="144"/>
        <end position="164"/>
    </location>
</feature>
<organism evidence="9 10">
    <name type="scientific">Talaromyces rugulosus</name>
    <name type="common">Penicillium rugulosum</name>
    <dbReference type="NCBI Taxonomy" id="121627"/>
    <lineage>
        <taxon>Eukaryota</taxon>
        <taxon>Fungi</taxon>
        <taxon>Dikarya</taxon>
        <taxon>Ascomycota</taxon>
        <taxon>Pezizomycotina</taxon>
        <taxon>Eurotiomycetes</taxon>
        <taxon>Eurotiomycetidae</taxon>
        <taxon>Eurotiales</taxon>
        <taxon>Trichocomaceae</taxon>
        <taxon>Talaromyces</taxon>
        <taxon>Talaromyces sect. Islandici</taxon>
    </lineage>
</organism>
<evidence type="ECO:0000313" key="9">
    <source>
        <dbReference type="EMBL" id="QKX59731.1"/>
    </source>
</evidence>
<evidence type="ECO:0000256" key="1">
    <source>
        <dbReference type="ARBA" id="ARBA00004141"/>
    </source>
</evidence>
<feature type="compositionally biased region" description="Polar residues" evidence="6">
    <location>
        <begin position="390"/>
        <end position="403"/>
    </location>
</feature>
<gene>
    <name evidence="9" type="ORF">TRUGW13939_06873</name>
</gene>
<dbReference type="Pfam" id="PF20684">
    <property type="entry name" value="Fung_rhodopsin"/>
    <property type="match status" value="1"/>
</dbReference>
<feature type="transmembrane region" description="Helical" evidence="7">
    <location>
        <begin position="262"/>
        <end position="285"/>
    </location>
</feature>
<keyword evidence="10" id="KW-1185">Reference proteome</keyword>
<dbReference type="AlphaFoldDB" id="A0A7H8R286"/>
<protein>
    <recommendedName>
        <fullName evidence="8">Rhodopsin domain-containing protein</fullName>
    </recommendedName>
</protein>
<dbReference type="Proteomes" id="UP000509510">
    <property type="component" value="Chromosome IV"/>
</dbReference>
<feature type="region of interest" description="Disordered" evidence="6">
    <location>
        <begin position="383"/>
        <end position="415"/>
    </location>
</feature>
<dbReference type="InterPro" id="IPR049326">
    <property type="entry name" value="Rhodopsin_dom_fungi"/>
</dbReference>
<dbReference type="InterPro" id="IPR052337">
    <property type="entry name" value="SAT4-like"/>
</dbReference>
<evidence type="ECO:0000256" key="3">
    <source>
        <dbReference type="ARBA" id="ARBA00022989"/>
    </source>
</evidence>
<evidence type="ECO:0000259" key="8">
    <source>
        <dbReference type="Pfam" id="PF20684"/>
    </source>
</evidence>
<evidence type="ECO:0000313" key="10">
    <source>
        <dbReference type="Proteomes" id="UP000509510"/>
    </source>
</evidence>
<evidence type="ECO:0000256" key="7">
    <source>
        <dbReference type="SAM" id="Phobius"/>
    </source>
</evidence>
<dbReference type="EMBL" id="CP055901">
    <property type="protein sequence ID" value="QKX59731.1"/>
    <property type="molecule type" value="Genomic_DNA"/>
</dbReference>
<dbReference type="GeneID" id="55994366"/>
<dbReference type="GO" id="GO:0016020">
    <property type="term" value="C:membrane"/>
    <property type="evidence" value="ECO:0007669"/>
    <property type="project" value="UniProtKB-SubCell"/>
</dbReference>
<feature type="transmembrane region" description="Helical" evidence="7">
    <location>
        <begin position="25"/>
        <end position="46"/>
    </location>
</feature>
<feature type="transmembrane region" description="Helical" evidence="7">
    <location>
        <begin position="58"/>
        <end position="79"/>
    </location>
</feature>